<dbReference type="GO" id="GO:0061630">
    <property type="term" value="F:ubiquitin protein ligase activity"/>
    <property type="evidence" value="ECO:0007669"/>
    <property type="project" value="UniProtKB-EC"/>
</dbReference>
<dbReference type="PROSITE" id="PS50135">
    <property type="entry name" value="ZF_ZZ_2"/>
    <property type="match status" value="1"/>
</dbReference>
<dbReference type="EC" id="2.3.2.27" evidence="3"/>
<dbReference type="Pfam" id="PF00569">
    <property type="entry name" value="ZZ"/>
    <property type="match status" value="1"/>
</dbReference>
<keyword evidence="11" id="KW-1185">Reference proteome</keyword>
<dbReference type="InterPro" id="IPR050774">
    <property type="entry name" value="KCMF1/Dystrophin"/>
</dbReference>
<dbReference type="CDD" id="cd02338">
    <property type="entry name" value="ZZ_PCMF_like"/>
    <property type="match status" value="1"/>
</dbReference>
<feature type="region of interest" description="Disordered" evidence="9">
    <location>
        <begin position="384"/>
        <end position="421"/>
    </location>
</feature>
<dbReference type="GO" id="GO:0023051">
    <property type="term" value="P:regulation of signaling"/>
    <property type="evidence" value="ECO:0007669"/>
    <property type="project" value="UniProtKB-ARBA"/>
</dbReference>
<dbReference type="InterPro" id="IPR043145">
    <property type="entry name" value="Znf_ZZ_sf"/>
</dbReference>
<dbReference type="AlphaFoldDB" id="A0A1S3D3T4"/>
<dbReference type="Gene3D" id="3.30.60.90">
    <property type="match status" value="1"/>
</dbReference>
<feature type="compositionally biased region" description="Low complexity" evidence="9">
    <location>
        <begin position="389"/>
        <end position="413"/>
    </location>
</feature>
<evidence type="ECO:0000256" key="9">
    <source>
        <dbReference type="SAM" id="MobiDB-lite"/>
    </source>
</evidence>
<dbReference type="GO" id="GO:0010646">
    <property type="term" value="P:regulation of cell communication"/>
    <property type="evidence" value="ECO:0007669"/>
    <property type="project" value="UniProtKB-ARBA"/>
</dbReference>
<evidence type="ECO:0000313" key="11">
    <source>
        <dbReference type="Proteomes" id="UP000079169"/>
    </source>
</evidence>
<dbReference type="Pfam" id="PF05605">
    <property type="entry name" value="zf-Di19"/>
    <property type="match status" value="1"/>
</dbReference>
<comment type="similarity">
    <text evidence="2">Belongs to the KCMF1 family.</text>
</comment>
<dbReference type="GO" id="GO:0099536">
    <property type="term" value="P:synaptic signaling"/>
    <property type="evidence" value="ECO:0007669"/>
    <property type="project" value="TreeGrafter"/>
</dbReference>
<sequence>MSRHEGVSCDSCLKGNFRGRRYKCLVCYDYDLCGACYDAGATTTRHTTEHPMQCILTRNDLELYYEGEGLEQQQSFTCPFCGKMGFTESALHEHVTADHTVSTFEVVCPICAAQPGGDPNLITDDFASHLSLEHRSGPRDLISFLDEPSGSRHSVRRIPHPTRGMGSSRNRNRTNMHFSSSGNATSSLTTRETVDPIAELLSQLSGVRRNTGSNSSTSQLAQIQMQLQIERQQVRAARQQLERLPRRQNQTSSSGANHTGSASTNSHSNAMGNTNSESTATSGQNKQHEFLLSKTLSESVSEGEKNKQEQEKLRRLVYVHSILLSSLRSGVKLGSNQDMGTHLPQLELLSLSAPATSSDEQGVTNITVGDTPCTQMASVNPTPMTGGVSPIPTATSTPTPTPTPLTRTISISPPTNPSDVSNIEPTNGMARSTNAKILLANRLVNNTRPTGIGNIRQMVAAKSRAAQKKPDPPCVRTAIQVRSTPN</sequence>
<reference evidence="12 13" key="1">
    <citation type="submission" date="2025-04" db="UniProtKB">
        <authorList>
            <consortium name="RefSeq"/>
        </authorList>
    </citation>
    <scope>IDENTIFICATION</scope>
</reference>
<dbReference type="RefSeq" id="XP_008473776.1">
    <property type="nucleotide sequence ID" value="XM_008475554.3"/>
</dbReference>
<dbReference type="KEGG" id="dci:103510853"/>
<dbReference type="PANTHER" id="PTHR12268">
    <property type="entry name" value="E3 UBIQUITIN-PROTEIN LIGASE KCMF1"/>
    <property type="match status" value="1"/>
</dbReference>
<dbReference type="OrthoDB" id="7873042at2759"/>
<dbReference type="GeneID" id="103510853"/>
<dbReference type="GO" id="GO:0045202">
    <property type="term" value="C:synapse"/>
    <property type="evidence" value="ECO:0007669"/>
    <property type="project" value="GOC"/>
</dbReference>
<evidence type="ECO:0000313" key="13">
    <source>
        <dbReference type="RefSeq" id="XP_008473776.1"/>
    </source>
</evidence>
<accession>A0A1S3D3T4</accession>
<proteinExistence type="inferred from homology"/>
<evidence type="ECO:0000256" key="2">
    <source>
        <dbReference type="ARBA" id="ARBA00010938"/>
    </source>
</evidence>
<protein>
    <recommendedName>
        <fullName evidence="3">RING-type E3 ubiquitin transferase</fullName>
        <ecNumber evidence="3">2.3.2.27</ecNumber>
    </recommendedName>
</protein>
<feature type="region of interest" description="Disordered" evidence="9">
    <location>
        <begin position="234"/>
        <end position="287"/>
    </location>
</feature>
<feature type="compositionally biased region" description="Polar residues" evidence="9">
    <location>
        <begin position="247"/>
        <end position="285"/>
    </location>
</feature>
<dbReference type="InterPro" id="IPR000433">
    <property type="entry name" value="Znf_ZZ"/>
</dbReference>
<dbReference type="RefSeq" id="XP_008473775.1">
    <property type="nucleotide sequence ID" value="XM_008475553.3"/>
</dbReference>
<evidence type="ECO:0000256" key="8">
    <source>
        <dbReference type="PROSITE-ProRule" id="PRU00228"/>
    </source>
</evidence>
<dbReference type="PANTHER" id="PTHR12268:SF13">
    <property type="entry name" value="E3 UBIQUITIN-PROTEIN LIGASE KCMF1"/>
    <property type="match status" value="1"/>
</dbReference>
<dbReference type="PaxDb" id="121845-A0A1S3D3T4"/>
<dbReference type="GO" id="GO:0005886">
    <property type="term" value="C:plasma membrane"/>
    <property type="evidence" value="ECO:0007669"/>
    <property type="project" value="TreeGrafter"/>
</dbReference>
<dbReference type="InterPro" id="IPR008598">
    <property type="entry name" value="Di19_Zn-bd"/>
</dbReference>
<evidence type="ECO:0000256" key="1">
    <source>
        <dbReference type="ARBA" id="ARBA00000900"/>
    </source>
</evidence>
<dbReference type="SMART" id="SM00291">
    <property type="entry name" value="ZnF_ZZ"/>
    <property type="match status" value="1"/>
</dbReference>
<feature type="compositionally biased region" description="Polar residues" evidence="9">
    <location>
        <begin position="165"/>
        <end position="190"/>
    </location>
</feature>
<dbReference type="Proteomes" id="UP000079169">
    <property type="component" value="Unplaced"/>
</dbReference>
<evidence type="ECO:0000313" key="12">
    <source>
        <dbReference type="RefSeq" id="XP_008473775.1"/>
    </source>
</evidence>
<evidence type="ECO:0000256" key="5">
    <source>
        <dbReference type="ARBA" id="ARBA00022723"/>
    </source>
</evidence>
<keyword evidence="5" id="KW-0479">Metal-binding</keyword>
<organism evidence="11 12">
    <name type="scientific">Diaphorina citri</name>
    <name type="common">Asian citrus psyllid</name>
    <dbReference type="NCBI Taxonomy" id="121845"/>
    <lineage>
        <taxon>Eukaryota</taxon>
        <taxon>Metazoa</taxon>
        <taxon>Ecdysozoa</taxon>
        <taxon>Arthropoda</taxon>
        <taxon>Hexapoda</taxon>
        <taxon>Insecta</taxon>
        <taxon>Pterygota</taxon>
        <taxon>Neoptera</taxon>
        <taxon>Paraneoptera</taxon>
        <taxon>Hemiptera</taxon>
        <taxon>Sternorrhyncha</taxon>
        <taxon>Psylloidea</taxon>
        <taxon>Psyllidae</taxon>
        <taxon>Diaphorininae</taxon>
        <taxon>Diaphorina</taxon>
    </lineage>
</organism>
<comment type="catalytic activity">
    <reaction evidence="1">
        <text>S-ubiquitinyl-[E2 ubiquitin-conjugating enzyme]-L-cysteine + [acceptor protein]-L-lysine = [E2 ubiquitin-conjugating enzyme]-L-cysteine + N(6)-ubiquitinyl-[acceptor protein]-L-lysine.</text>
        <dbReference type="EC" id="2.3.2.27"/>
    </reaction>
</comment>
<keyword evidence="7" id="KW-0862">Zinc</keyword>
<dbReference type="SUPFAM" id="SSF57850">
    <property type="entry name" value="RING/U-box"/>
    <property type="match status" value="1"/>
</dbReference>
<evidence type="ECO:0000256" key="3">
    <source>
        <dbReference type="ARBA" id="ARBA00012483"/>
    </source>
</evidence>
<name>A0A1S3D3T4_DIACI</name>
<feature type="region of interest" description="Disordered" evidence="9">
    <location>
        <begin position="143"/>
        <end position="190"/>
    </location>
</feature>
<gene>
    <name evidence="12 13" type="primary">LOC103510853</name>
</gene>
<dbReference type="OMA" id="NACRRAD"/>
<keyword evidence="6 8" id="KW-0863">Zinc-finger</keyword>
<evidence type="ECO:0000256" key="7">
    <source>
        <dbReference type="ARBA" id="ARBA00022833"/>
    </source>
</evidence>
<evidence type="ECO:0000259" key="10">
    <source>
        <dbReference type="PROSITE" id="PS50135"/>
    </source>
</evidence>
<evidence type="ECO:0000256" key="6">
    <source>
        <dbReference type="ARBA" id="ARBA00022771"/>
    </source>
</evidence>
<dbReference type="PROSITE" id="PS01357">
    <property type="entry name" value="ZF_ZZ_1"/>
    <property type="match status" value="1"/>
</dbReference>
<feature type="domain" description="ZZ-type" evidence="10">
    <location>
        <begin position="4"/>
        <end position="60"/>
    </location>
</feature>
<evidence type="ECO:0000256" key="4">
    <source>
        <dbReference type="ARBA" id="ARBA00022679"/>
    </source>
</evidence>
<dbReference type="GO" id="GO:0008270">
    <property type="term" value="F:zinc ion binding"/>
    <property type="evidence" value="ECO:0007669"/>
    <property type="project" value="UniProtKB-KW"/>
</dbReference>
<keyword evidence="4" id="KW-0808">Transferase</keyword>